<comment type="caution">
    <text evidence="8">The sequence shown here is derived from an EMBL/GenBank/DDBJ whole genome shotgun (WGS) entry which is preliminary data.</text>
</comment>
<evidence type="ECO:0000256" key="4">
    <source>
        <dbReference type="ARBA" id="ARBA00023004"/>
    </source>
</evidence>
<dbReference type="Proteomes" id="UP000178417">
    <property type="component" value="Unassembled WGS sequence"/>
</dbReference>
<dbReference type="PANTHER" id="PTHR36923:SF3">
    <property type="entry name" value="FERREDOXIN"/>
    <property type="match status" value="1"/>
</dbReference>
<dbReference type="Pfam" id="PF13370">
    <property type="entry name" value="Fer4_13"/>
    <property type="match status" value="1"/>
</dbReference>
<dbReference type="EMBL" id="MEUB01000009">
    <property type="protein sequence ID" value="OGC24446.1"/>
    <property type="molecule type" value="Genomic_DNA"/>
</dbReference>
<name>A0A1F4SVJ2_UNCSA</name>
<dbReference type="InterPro" id="IPR001080">
    <property type="entry name" value="3Fe4S_ferredoxin"/>
</dbReference>
<evidence type="ECO:0000313" key="9">
    <source>
        <dbReference type="Proteomes" id="UP000178417"/>
    </source>
</evidence>
<dbReference type="PROSITE" id="PS00198">
    <property type="entry name" value="4FE4S_FER_1"/>
    <property type="match status" value="1"/>
</dbReference>
<reference evidence="8 9" key="1">
    <citation type="journal article" date="2016" name="Nat. Commun.">
        <title>Thousands of microbial genomes shed light on interconnected biogeochemical processes in an aquifer system.</title>
        <authorList>
            <person name="Anantharaman K."/>
            <person name="Brown C.T."/>
            <person name="Hug L.A."/>
            <person name="Sharon I."/>
            <person name="Castelle C.J."/>
            <person name="Probst A.J."/>
            <person name="Thomas B.C."/>
            <person name="Singh A."/>
            <person name="Wilkins M.J."/>
            <person name="Karaoz U."/>
            <person name="Brodie E.L."/>
            <person name="Williams K.H."/>
            <person name="Hubbard S.S."/>
            <person name="Banfield J.F."/>
        </authorList>
    </citation>
    <scope>NUCLEOTIDE SEQUENCE [LARGE SCALE GENOMIC DNA]</scope>
</reference>
<evidence type="ECO:0000313" key="8">
    <source>
        <dbReference type="EMBL" id="OGC24446.1"/>
    </source>
</evidence>
<dbReference type="InterPro" id="IPR017900">
    <property type="entry name" value="4Fe4S_Fe_S_CS"/>
</dbReference>
<dbReference type="InterPro" id="IPR051269">
    <property type="entry name" value="Fe-S_cluster_ET"/>
</dbReference>
<comment type="function">
    <text evidence="6">Ferredoxins are iron-sulfur proteins that transfer electrons in a wide variety of metabolic reactions.</text>
</comment>
<dbReference type="GO" id="GO:0051536">
    <property type="term" value="F:iron-sulfur cluster binding"/>
    <property type="evidence" value="ECO:0007669"/>
    <property type="project" value="UniProtKB-KW"/>
</dbReference>
<dbReference type="PRINTS" id="PR00352">
    <property type="entry name" value="3FE4SFRDOXIN"/>
</dbReference>
<evidence type="ECO:0000256" key="1">
    <source>
        <dbReference type="ARBA" id="ARBA00022448"/>
    </source>
</evidence>
<dbReference type="InterPro" id="IPR017896">
    <property type="entry name" value="4Fe4S_Fe-S-bd"/>
</dbReference>
<proteinExistence type="predicted"/>
<organism evidence="8 9">
    <name type="scientific">candidate division WOR-1 bacterium RIFOXYB2_FULL_37_13</name>
    <dbReference type="NCBI Taxonomy" id="1802579"/>
    <lineage>
        <taxon>Bacteria</taxon>
        <taxon>Bacillati</taxon>
        <taxon>Saganbacteria</taxon>
    </lineage>
</organism>
<dbReference type="GO" id="GO:0005506">
    <property type="term" value="F:iron ion binding"/>
    <property type="evidence" value="ECO:0007669"/>
    <property type="project" value="UniProtKB-UniRule"/>
</dbReference>
<evidence type="ECO:0000256" key="6">
    <source>
        <dbReference type="RuleBase" id="RU368020"/>
    </source>
</evidence>
<keyword evidence="3 6" id="KW-0249">Electron transport</keyword>
<evidence type="ECO:0000259" key="7">
    <source>
        <dbReference type="PROSITE" id="PS51379"/>
    </source>
</evidence>
<dbReference type="GO" id="GO:0009055">
    <property type="term" value="F:electron transfer activity"/>
    <property type="evidence" value="ECO:0007669"/>
    <property type="project" value="UniProtKB-UniRule"/>
</dbReference>
<dbReference type="PROSITE" id="PS51379">
    <property type="entry name" value="4FE4S_FER_2"/>
    <property type="match status" value="1"/>
</dbReference>
<keyword evidence="2 6" id="KW-0479">Metal-binding</keyword>
<keyword evidence="5 6" id="KW-0411">Iron-sulfur</keyword>
<evidence type="ECO:0000256" key="3">
    <source>
        <dbReference type="ARBA" id="ARBA00022982"/>
    </source>
</evidence>
<dbReference type="SUPFAM" id="SSF54862">
    <property type="entry name" value="4Fe-4S ferredoxins"/>
    <property type="match status" value="1"/>
</dbReference>
<evidence type="ECO:0000256" key="5">
    <source>
        <dbReference type="ARBA" id="ARBA00023014"/>
    </source>
</evidence>
<keyword evidence="4 6" id="KW-0408">Iron</keyword>
<dbReference type="AlphaFoldDB" id="A0A1F4SVJ2"/>
<dbReference type="STRING" id="1802579.A2310_08575"/>
<gene>
    <name evidence="8" type="ORF">A2310_08575</name>
</gene>
<sequence length="60" mass="6401">MAVKVDQSLCIGCGICVDACPEVFSFDSEGKAIVIKQACETCSLEEIEDMCPVEAIEVSN</sequence>
<accession>A0A1F4SVJ2</accession>
<keyword evidence="1 6" id="KW-0813">Transport</keyword>
<protein>
    <recommendedName>
        <fullName evidence="6">Ferredoxin</fullName>
    </recommendedName>
</protein>
<evidence type="ECO:0000256" key="2">
    <source>
        <dbReference type="ARBA" id="ARBA00022723"/>
    </source>
</evidence>
<feature type="domain" description="4Fe-4S ferredoxin-type" evidence="7">
    <location>
        <begin position="1"/>
        <end position="29"/>
    </location>
</feature>
<dbReference type="Gene3D" id="3.30.70.20">
    <property type="match status" value="1"/>
</dbReference>
<dbReference type="PANTHER" id="PTHR36923">
    <property type="entry name" value="FERREDOXIN"/>
    <property type="match status" value="1"/>
</dbReference>